<feature type="non-terminal residue" evidence="2">
    <location>
        <position position="1"/>
    </location>
</feature>
<organism evidence="2 3">
    <name type="scientific">Mucuna pruriens</name>
    <name type="common">Velvet bean</name>
    <name type="synonym">Dolichos pruriens</name>
    <dbReference type="NCBI Taxonomy" id="157652"/>
    <lineage>
        <taxon>Eukaryota</taxon>
        <taxon>Viridiplantae</taxon>
        <taxon>Streptophyta</taxon>
        <taxon>Embryophyta</taxon>
        <taxon>Tracheophyta</taxon>
        <taxon>Spermatophyta</taxon>
        <taxon>Magnoliopsida</taxon>
        <taxon>eudicotyledons</taxon>
        <taxon>Gunneridae</taxon>
        <taxon>Pentapetalae</taxon>
        <taxon>rosids</taxon>
        <taxon>fabids</taxon>
        <taxon>Fabales</taxon>
        <taxon>Fabaceae</taxon>
        <taxon>Papilionoideae</taxon>
        <taxon>50 kb inversion clade</taxon>
        <taxon>NPAAA clade</taxon>
        <taxon>indigoferoid/millettioid clade</taxon>
        <taxon>Phaseoleae</taxon>
        <taxon>Mucuna</taxon>
    </lineage>
</organism>
<name>A0A371GEQ4_MUCPR</name>
<evidence type="ECO:0000256" key="1">
    <source>
        <dbReference type="SAM" id="MobiDB-lite"/>
    </source>
</evidence>
<feature type="region of interest" description="Disordered" evidence="1">
    <location>
        <begin position="69"/>
        <end position="123"/>
    </location>
</feature>
<gene>
    <name evidence="2" type="ORF">CR513_29291</name>
</gene>
<proteinExistence type="predicted"/>
<dbReference type="AlphaFoldDB" id="A0A371GEQ4"/>
<feature type="compositionally biased region" description="Basic and acidic residues" evidence="1">
    <location>
        <begin position="41"/>
        <end position="50"/>
    </location>
</feature>
<feature type="compositionally biased region" description="Basic and acidic residues" evidence="1">
    <location>
        <begin position="112"/>
        <end position="123"/>
    </location>
</feature>
<dbReference type="Proteomes" id="UP000257109">
    <property type="component" value="Unassembled WGS sequence"/>
</dbReference>
<comment type="caution">
    <text evidence="2">The sequence shown here is derived from an EMBL/GenBank/DDBJ whole genome shotgun (WGS) entry which is preliminary data.</text>
</comment>
<evidence type="ECO:0000313" key="2">
    <source>
        <dbReference type="EMBL" id="RDX89037.1"/>
    </source>
</evidence>
<keyword evidence="3" id="KW-1185">Reference proteome</keyword>
<dbReference type="EMBL" id="QJKJ01005780">
    <property type="protein sequence ID" value="RDX89037.1"/>
    <property type="molecule type" value="Genomic_DNA"/>
</dbReference>
<accession>A0A371GEQ4</accession>
<feature type="region of interest" description="Disordered" evidence="1">
    <location>
        <begin position="28"/>
        <end position="50"/>
    </location>
</feature>
<sequence length="192" mass="23300">MYCYKFFCVQSASVVFIAKEERMIDSNDDIDSYSPKTKKVMTHEKARGEIRETRRRARIYENRHTKCPYKEVKGSLMSMHESERSRSGSPNNPSNRSHKSHKSERSRREKRHKEEETKRERRYIEEPRRMRRYEENPRRAPSDVLKCKTQSRRRHIDTWLDLRREIGSRFVLASYARDLYNKLHIMYQGPRA</sequence>
<evidence type="ECO:0000313" key="3">
    <source>
        <dbReference type="Proteomes" id="UP000257109"/>
    </source>
</evidence>
<reference evidence="2" key="1">
    <citation type="submission" date="2018-05" db="EMBL/GenBank/DDBJ databases">
        <title>Draft genome of Mucuna pruriens seed.</title>
        <authorList>
            <person name="Nnadi N.E."/>
            <person name="Vos R."/>
            <person name="Hasami M.H."/>
            <person name="Devisetty U.K."/>
            <person name="Aguiy J.C."/>
        </authorList>
    </citation>
    <scope>NUCLEOTIDE SEQUENCE [LARGE SCALE GENOMIC DNA]</scope>
    <source>
        <strain evidence="2">JCA_2017</strain>
    </source>
</reference>
<feature type="compositionally biased region" description="Basic residues" evidence="1">
    <location>
        <begin position="96"/>
        <end position="111"/>
    </location>
</feature>
<protein>
    <submittedName>
        <fullName evidence="2">Uncharacterized protein</fullName>
    </submittedName>
</protein>